<dbReference type="GO" id="GO:0003676">
    <property type="term" value="F:nucleic acid binding"/>
    <property type="evidence" value="ECO:0007669"/>
    <property type="project" value="InterPro"/>
</dbReference>
<organism evidence="2 3">
    <name type="scientific">Cajanus cajan</name>
    <name type="common">Pigeon pea</name>
    <name type="synonym">Cajanus indicus</name>
    <dbReference type="NCBI Taxonomy" id="3821"/>
    <lineage>
        <taxon>Eukaryota</taxon>
        <taxon>Viridiplantae</taxon>
        <taxon>Streptophyta</taxon>
        <taxon>Embryophyta</taxon>
        <taxon>Tracheophyta</taxon>
        <taxon>Spermatophyta</taxon>
        <taxon>Magnoliopsida</taxon>
        <taxon>eudicotyledons</taxon>
        <taxon>Gunneridae</taxon>
        <taxon>Pentapetalae</taxon>
        <taxon>rosids</taxon>
        <taxon>fabids</taxon>
        <taxon>Fabales</taxon>
        <taxon>Fabaceae</taxon>
        <taxon>Papilionoideae</taxon>
        <taxon>50 kb inversion clade</taxon>
        <taxon>NPAAA clade</taxon>
        <taxon>indigoferoid/millettioid clade</taxon>
        <taxon>Phaseoleae</taxon>
        <taxon>Cajanus</taxon>
    </lineage>
</organism>
<dbReference type="GO" id="GO:0015074">
    <property type="term" value="P:DNA integration"/>
    <property type="evidence" value="ECO:0007669"/>
    <property type="project" value="InterPro"/>
</dbReference>
<name>A0A151R201_CAJCA</name>
<dbReference type="EMBL" id="KQ484192">
    <property type="protein sequence ID" value="KYP36604.1"/>
    <property type="molecule type" value="Genomic_DNA"/>
</dbReference>
<dbReference type="PANTHER" id="PTHR42648:SF21">
    <property type="entry name" value="CYSTEINE-RICH RLK (RECEPTOR-LIKE PROTEIN KINASE) 8"/>
    <property type="match status" value="1"/>
</dbReference>
<dbReference type="InterPro" id="IPR036397">
    <property type="entry name" value="RNaseH_sf"/>
</dbReference>
<dbReference type="Proteomes" id="UP000075243">
    <property type="component" value="Unassembled WGS sequence"/>
</dbReference>
<proteinExistence type="predicted"/>
<dbReference type="PANTHER" id="PTHR42648">
    <property type="entry name" value="TRANSPOSASE, PUTATIVE-RELATED"/>
    <property type="match status" value="1"/>
</dbReference>
<dbReference type="InterPro" id="IPR025724">
    <property type="entry name" value="GAG-pre-integrase_dom"/>
</dbReference>
<gene>
    <name evidence="2" type="ORF">KK1_042262</name>
</gene>
<dbReference type="Gramene" id="C.cajan_40791.t">
    <property type="protein sequence ID" value="C.cajan_40791.t.cds1"/>
    <property type="gene ID" value="C.cajan_40791"/>
</dbReference>
<feature type="domain" description="Integrase catalytic" evidence="1">
    <location>
        <begin position="65"/>
        <end position="231"/>
    </location>
</feature>
<dbReference type="AlphaFoldDB" id="A0A151R201"/>
<dbReference type="Pfam" id="PF00665">
    <property type="entry name" value="rve"/>
    <property type="match status" value="1"/>
</dbReference>
<evidence type="ECO:0000313" key="3">
    <source>
        <dbReference type="Proteomes" id="UP000075243"/>
    </source>
</evidence>
<dbReference type="InterPro" id="IPR012337">
    <property type="entry name" value="RNaseH-like_sf"/>
</dbReference>
<dbReference type="SUPFAM" id="SSF53098">
    <property type="entry name" value="Ribonuclease H-like"/>
    <property type="match status" value="1"/>
</dbReference>
<keyword evidence="3" id="KW-1185">Reference proteome</keyword>
<evidence type="ECO:0000259" key="1">
    <source>
        <dbReference type="PROSITE" id="PS50994"/>
    </source>
</evidence>
<evidence type="ECO:0000313" key="2">
    <source>
        <dbReference type="EMBL" id="KYP36604.1"/>
    </source>
</evidence>
<reference evidence="2" key="1">
    <citation type="journal article" date="2012" name="Nat. Biotechnol.">
        <title>Draft genome sequence of pigeonpea (Cajanus cajan), an orphan legume crop of resource-poor farmers.</title>
        <authorList>
            <person name="Varshney R.K."/>
            <person name="Chen W."/>
            <person name="Li Y."/>
            <person name="Bharti A.K."/>
            <person name="Saxena R.K."/>
            <person name="Schlueter J.A."/>
            <person name="Donoghue M.T."/>
            <person name="Azam S."/>
            <person name="Fan G."/>
            <person name="Whaley A.M."/>
            <person name="Farmer A.D."/>
            <person name="Sheridan J."/>
            <person name="Iwata A."/>
            <person name="Tuteja R."/>
            <person name="Penmetsa R.V."/>
            <person name="Wu W."/>
            <person name="Upadhyaya H.D."/>
            <person name="Yang S.P."/>
            <person name="Shah T."/>
            <person name="Saxena K.B."/>
            <person name="Michael T."/>
            <person name="McCombie W.R."/>
            <person name="Yang B."/>
            <person name="Zhang G."/>
            <person name="Yang H."/>
            <person name="Wang J."/>
            <person name="Spillane C."/>
            <person name="Cook D.R."/>
            <person name="May G.D."/>
            <person name="Xu X."/>
            <person name="Jackson S.A."/>
        </authorList>
    </citation>
    <scope>NUCLEOTIDE SEQUENCE [LARGE SCALE GENOMIC DNA]</scope>
</reference>
<dbReference type="InterPro" id="IPR039537">
    <property type="entry name" value="Retrotran_Ty1/copia-like"/>
</dbReference>
<sequence length="253" mass="29719">MSKDDESWLWHKRIAHINMKHLNKLISKDFEIGLPKIKFEKNKLCDACQEGKQVKVSFKPKNIVTTSRPLELLPMDLFGPSRTMSFGGSYYGLVLVDDFSRYTWTLFLAHKSDTFGVFRKFVKLIQNKKNLKIVSIRSEHGKKFENKDFNLFCEVNGIEHNFSAPRTPQQNGLVERKNRSLEELARTMLNDSKLHKYFWVETVNTACYTMNRALIRLILKKTPYELFNRRKPNISHLHIFFANALCLIMEKIN</sequence>
<dbReference type="InterPro" id="IPR001584">
    <property type="entry name" value="Integrase_cat-core"/>
</dbReference>
<dbReference type="Pfam" id="PF13976">
    <property type="entry name" value="gag_pre-integrs"/>
    <property type="match status" value="1"/>
</dbReference>
<protein>
    <submittedName>
        <fullName evidence="2">Retrovirus-related Pol polyprotein from transposon TNT 1-94</fullName>
    </submittedName>
</protein>
<accession>A0A151R201</accession>
<dbReference type="PROSITE" id="PS50994">
    <property type="entry name" value="INTEGRASE"/>
    <property type="match status" value="1"/>
</dbReference>
<dbReference type="Gene3D" id="3.30.420.10">
    <property type="entry name" value="Ribonuclease H-like superfamily/Ribonuclease H"/>
    <property type="match status" value="1"/>
</dbReference>